<keyword evidence="3 5" id="KW-1133">Transmembrane helix</keyword>
<evidence type="ECO:0000256" key="1">
    <source>
        <dbReference type="ARBA" id="ARBA00004141"/>
    </source>
</evidence>
<keyword evidence="2 5" id="KW-0812">Transmembrane</keyword>
<evidence type="ECO:0000313" key="8">
    <source>
        <dbReference type="Proteomes" id="UP000326546"/>
    </source>
</evidence>
<feature type="transmembrane region" description="Helical" evidence="5">
    <location>
        <begin position="12"/>
        <end position="30"/>
    </location>
</feature>
<dbReference type="EMBL" id="CP044427">
    <property type="protein sequence ID" value="QFG68162.1"/>
    <property type="molecule type" value="Genomic_DNA"/>
</dbReference>
<evidence type="ECO:0000259" key="6">
    <source>
        <dbReference type="Pfam" id="PF13515"/>
    </source>
</evidence>
<keyword evidence="4 5" id="KW-0472">Membrane</keyword>
<evidence type="ECO:0000256" key="2">
    <source>
        <dbReference type="ARBA" id="ARBA00022692"/>
    </source>
</evidence>
<feature type="transmembrane region" description="Helical" evidence="5">
    <location>
        <begin position="81"/>
        <end position="99"/>
    </location>
</feature>
<dbReference type="KEGG" id="serw:FY030_05015"/>
<reference evidence="7 8" key="1">
    <citation type="submission" date="2019-09" db="EMBL/GenBank/DDBJ databases">
        <title>Serinicoccus pratensis sp. nov., isolated from meadow soil.</title>
        <authorList>
            <person name="Zhang W."/>
        </authorList>
    </citation>
    <scope>NUCLEOTIDE SEQUENCE [LARGE SCALE GENOMIC DNA]</scope>
    <source>
        <strain evidence="7 8">W204</strain>
    </source>
</reference>
<gene>
    <name evidence="7" type="ORF">FY030_05015</name>
</gene>
<accession>A0A5J6V514</accession>
<evidence type="ECO:0000256" key="4">
    <source>
        <dbReference type="ARBA" id="ARBA00023136"/>
    </source>
</evidence>
<name>A0A5J6V514_9MICO</name>
<keyword evidence="8" id="KW-1185">Reference proteome</keyword>
<evidence type="ECO:0000256" key="3">
    <source>
        <dbReference type="ARBA" id="ARBA00022989"/>
    </source>
</evidence>
<protein>
    <submittedName>
        <fullName evidence="7">FUSC family protein</fullName>
    </submittedName>
</protein>
<dbReference type="OrthoDB" id="5198202at2"/>
<dbReference type="InterPro" id="IPR049453">
    <property type="entry name" value="Memb_transporter_dom"/>
</dbReference>
<proteinExistence type="predicted"/>
<evidence type="ECO:0000313" key="7">
    <source>
        <dbReference type="EMBL" id="QFG68162.1"/>
    </source>
</evidence>
<comment type="subcellular location">
    <subcellularLocation>
        <location evidence="1">Membrane</location>
        <topology evidence="1">Multi-pass membrane protein</topology>
    </subcellularLocation>
</comment>
<dbReference type="Proteomes" id="UP000326546">
    <property type="component" value="Chromosome"/>
</dbReference>
<organism evidence="7 8">
    <name type="scientific">Ornithinimicrobium pratense</name>
    <dbReference type="NCBI Taxonomy" id="2593973"/>
    <lineage>
        <taxon>Bacteria</taxon>
        <taxon>Bacillati</taxon>
        <taxon>Actinomycetota</taxon>
        <taxon>Actinomycetes</taxon>
        <taxon>Micrococcales</taxon>
        <taxon>Ornithinimicrobiaceae</taxon>
        <taxon>Ornithinimicrobium</taxon>
    </lineage>
</organism>
<evidence type="ECO:0000256" key="5">
    <source>
        <dbReference type="SAM" id="Phobius"/>
    </source>
</evidence>
<dbReference type="AlphaFoldDB" id="A0A5J6V514"/>
<dbReference type="GO" id="GO:0016020">
    <property type="term" value="C:membrane"/>
    <property type="evidence" value="ECO:0007669"/>
    <property type="project" value="UniProtKB-SubCell"/>
</dbReference>
<dbReference type="Pfam" id="PF13515">
    <property type="entry name" value="FUSC_2"/>
    <property type="match status" value="1"/>
</dbReference>
<feature type="domain" description="Integral membrane bound transporter" evidence="6">
    <location>
        <begin position="22"/>
        <end position="142"/>
    </location>
</feature>
<sequence length="359" mass="38170">MVRRVQRHAPHLLLAAAAAGIAYFLASLAFGPEHAIFAPIAAVVAVGLSAGQRLVRAVEISAGVVLGLVMADVLTRVIGAGTWQLAVAVLLAMSAAVALRASTLMANQAAVAAVFVMVLVPLQDTPPLIRLADAVIGGLVAIGLNAVLAPDPHRVALDTSEQLLDRLAVAYRRLSRALDGRDYPLAERTLADLEQLETSGRDLETAIDATRERITLGRSRTRAAQRRRLRLMEQLAVRAGVMVTSARSTSRAVSTMARHRQHADPALVTALEQLSQALLDLRSWVRGQARMTVIQDQVLRTARMASTILRTGEAAAAEQALAWQVRAACVDILRVLGLSYSAAVAALEDAAGRADRPPT</sequence>
<feature type="transmembrane region" description="Helical" evidence="5">
    <location>
        <begin position="36"/>
        <end position="51"/>
    </location>
</feature>